<dbReference type="Pfam" id="PF06170">
    <property type="entry name" value="DUF983"/>
    <property type="match status" value="1"/>
</dbReference>
<dbReference type="InterPro" id="IPR009325">
    <property type="entry name" value="DUF983"/>
</dbReference>
<dbReference type="Proteomes" id="UP000014174">
    <property type="component" value="Unassembled WGS sequence"/>
</dbReference>
<feature type="transmembrane region" description="Helical" evidence="1">
    <location>
        <begin position="32"/>
        <end position="53"/>
    </location>
</feature>
<comment type="caution">
    <text evidence="2">The sequence shown here is derived from an EMBL/GenBank/DDBJ whole genome shotgun (WGS) entry which is preliminary data.</text>
</comment>
<name>R9GU72_9SPHI</name>
<sequence length="102" mass="11692">MYGFRAQKMNEDCPHCGFHFEVEPGYFYAAMYVSYALVVAQLVTTGILTFYLSNKSESPMLYLGVMAAIILAFSPFNFRYSRVILLHLLSPNVKYNPMLDKD</sequence>
<reference evidence="2 3" key="1">
    <citation type="journal article" date="2013" name="Genome Announc.">
        <title>Draft Genome Sequence of Arcticibacter svalbardensis Strain MN12-7T, a Member of the Family Sphingobacteriaceae Isolated from an Arctic Soil Sample.</title>
        <authorList>
            <person name="Shivaji S."/>
            <person name="Ara S."/>
            <person name="Prasad S."/>
            <person name="Manasa B.P."/>
            <person name="Begum Z."/>
            <person name="Singh A."/>
            <person name="Kumar Pinnaka A."/>
        </authorList>
    </citation>
    <scope>NUCLEOTIDE SEQUENCE [LARGE SCALE GENOMIC DNA]</scope>
    <source>
        <strain evidence="2 3">MN12-7</strain>
    </source>
</reference>
<dbReference type="EMBL" id="AQPN01000063">
    <property type="protein sequence ID" value="EOR95213.1"/>
    <property type="molecule type" value="Genomic_DNA"/>
</dbReference>
<keyword evidence="1" id="KW-1133">Transmembrane helix</keyword>
<organism evidence="2 3">
    <name type="scientific">Arcticibacter svalbardensis MN12-7</name>
    <dbReference type="NCBI Taxonomy" id="1150600"/>
    <lineage>
        <taxon>Bacteria</taxon>
        <taxon>Pseudomonadati</taxon>
        <taxon>Bacteroidota</taxon>
        <taxon>Sphingobacteriia</taxon>
        <taxon>Sphingobacteriales</taxon>
        <taxon>Sphingobacteriaceae</taxon>
        <taxon>Arcticibacter</taxon>
    </lineage>
</organism>
<protein>
    <recommendedName>
        <fullName evidence="4">DUF983 domain-containing protein</fullName>
    </recommendedName>
</protein>
<dbReference type="STRING" id="1150600.ADIARSV_1701"/>
<keyword evidence="1" id="KW-0472">Membrane</keyword>
<dbReference type="AlphaFoldDB" id="R9GU72"/>
<evidence type="ECO:0000256" key="1">
    <source>
        <dbReference type="SAM" id="Phobius"/>
    </source>
</evidence>
<evidence type="ECO:0000313" key="2">
    <source>
        <dbReference type="EMBL" id="EOR95213.1"/>
    </source>
</evidence>
<accession>R9GU72</accession>
<gene>
    <name evidence="2" type="ORF">ADIARSV_1701</name>
</gene>
<evidence type="ECO:0008006" key="4">
    <source>
        <dbReference type="Google" id="ProtNLM"/>
    </source>
</evidence>
<keyword evidence="1" id="KW-0812">Transmembrane</keyword>
<evidence type="ECO:0000313" key="3">
    <source>
        <dbReference type="Proteomes" id="UP000014174"/>
    </source>
</evidence>
<dbReference type="PATRIC" id="fig|1150600.3.peg.1675"/>
<dbReference type="eggNOG" id="COG5349">
    <property type="taxonomic scope" value="Bacteria"/>
</dbReference>
<proteinExistence type="predicted"/>
<keyword evidence="3" id="KW-1185">Reference proteome</keyword>
<feature type="transmembrane region" description="Helical" evidence="1">
    <location>
        <begin position="60"/>
        <end position="78"/>
    </location>
</feature>